<comment type="function">
    <text evidence="10">Involved in the biosynthesis of the central metabolite phospho-alpha-D-ribosyl-1-pyrophosphate (PRPP) via the transfer of pyrophosphoryl group from ATP to 1-hydroxyl of ribose-5-phosphate (Rib-5-P).</text>
</comment>
<evidence type="ECO:0000256" key="10">
    <source>
        <dbReference type="HAMAP-Rule" id="MF_00583"/>
    </source>
</evidence>
<evidence type="ECO:0000256" key="9">
    <source>
        <dbReference type="ARBA" id="ARBA00049535"/>
    </source>
</evidence>
<evidence type="ECO:0000256" key="1">
    <source>
        <dbReference type="ARBA" id="ARBA00022490"/>
    </source>
</evidence>
<dbReference type="InterPro" id="IPR037514">
    <property type="entry name" value="Rib-P_diPkinase_arc"/>
</dbReference>
<dbReference type="InterPro" id="IPR005946">
    <property type="entry name" value="Rib-P_diPkinase"/>
</dbReference>
<dbReference type="GO" id="GO:0006015">
    <property type="term" value="P:5-phosphoribose 1-diphosphate biosynthetic process"/>
    <property type="evidence" value="ECO:0007669"/>
    <property type="project" value="UniProtKB-UniRule"/>
</dbReference>
<dbReference type="EMBL" id="AOJE01000012">
    <property type="protein sequence ID" value="ELZ42258.1"/>
    <property type="molecule type" value="Genomic_DNA"/>
</dbReference>
<accession>M0E5C0</accession>
<dbReference type="Proteomes" id="UP000011514">
    <property type="component" value="Unassembled WGS sequence"/>
</dbReference>
<dbReference type="GO" id="GO:0004749">
    <property type="term" value="F:ribose phosphate diphosphokinase activity"/>
    <property type="evidence" value="ECO:0007669"/>
    <property type="project" value="UniProtKB-UniRule"/>
</dbReference>
<gene>
    <name evidence="10" type="primary">prs</name>
    <name evidence="13" type="ORF">C471_04430</name>
</gene>
<dbReference type="NCBIfam" id="TIGR01251">
    <property type="entry name" value="ribP_PPkin"/>
    <property type="match status" value="1"/>
</dbReference>
<dbReference type="PANTHER" id="PTHR10210">
    <property type="entry name" value="RIBOSE-PHOSPHATE DIPHOSPHOKINASE FAMILY MEMBER"/>
    <property type="match status" value="1"/>
</dbReference>
<dbReference type="GO" id="GO:0016301">
    <property type="term" value="F:kinase activity"/>
    <property type="evidence" value="ECO:0007669"/>
    <property type="project" value="UniProtKB-KW"/>
</dbReference>
<keyword evidence="8 10" id="KW-0460">Magnesium</keyword>
<comment type="caution">
    <text evidence="13">The sequence shown here is derived from an EMBL/GenBank/DDBJ whole genome shotgun (WGS) entry which is preliminary data.</text>
</comment>
<evidence type="ECO:0000313" key="13">
    <source>
        <dbReference type="EMBL" id="ELZ42258.1"/>
    </source>
</evidence>
<dbReference type="HAMAP" id="MF_00583_A">
    <property type="entry name" value="RibP_PPkinase_A"/>
    <property type="match status" value="1"/>
</dbReference>
<dbReference type="GO" id="GO:0000287">
    <property type="term" value="F:magnesium ion binding"/>
    <property type="evidence" value="ECO:0007669"/>
    <property type="project" value="UniProtKB-UniRule"/>
</dbReference>
<dbReference type="InterPro" id="IPR029057">
    <property type="entry name" value="PRTase-like"/>
</dbReference>
<keyword evidence="6 10" id="KW-0418">Kinase</keyword>
<evidence type="ECO:0000259" key="11">
    <source>
        <dbReference type="Pfam" id="PF00156"/>
    </source>
</evidence>
<feature type="active site" evidence="10">
    <location>
        <position position="184"/>
    </location>
</feature>
<keyword evidence="4 10" id="KW-0545">Nucleotide biosynthesis</keyword>
<feature type="domain" description="Ribose-phosphate pyrophosphokinase N-terminal" evidence="12">
    <location>
        <begin position="2"/>
        <end position="109"/>
    </location>
</feature>
<dbReference type="EC" id="2.7.6.1" evidence="10"/>
<dbReference type="SUPFAM" id="SSF53271">
    <property type="entry name" value="PRTase-like"/>
    <property type="match status" value="2"/>
</dbReference>
<dbReference type="AlphaFoldDB" id="M0E5C0"/>
<evidence type="ECO:0000256" key="4">
    <source>
        <dbReference type="ARBA" id="ARBA00022727"/>
    </source>
</evidence>
<feature type="binding site" evidence="10">
    <location>
        <position position="211"/>
    </location>
    <ligand>
        <name>D-ribose 5-phosphate</name>
        <dbReference type="ChEBI" id="CHEBI:78346"/>
    </ligand>
</feature>
<evidence type="ECO:0000313" key="14">
    <source>
        <dbReference type="Proteomes" id="UP000011514"/>
    </source>
</evidence>
<keyword evidence="1 10" id="KW-0963">Cytoplasm</keyword>
<feature type="binding site" evidence="10">
    <location>
        <begin position="89"/>
        <end position="90"/>
    </location>
    <ligand>
        <name>ATP</name>
        <dbReference type="ChEBI" id="CHEBI:30616"/>
    </ligand>
</feature>
<evidence type="ECO:0000256" key="7">
    <source>
        <dbReference type="ARBA" id="ARBA00022840"/>
    </source>
</evidence>
<dbReference type="GO" id="GO:0005524">
    <property type="term" value="F:ATP binding"/>
    <property type="evidence" value="ECO:0007669"/>
    <property type="project" value="UniProtKB-KW"/>
</dbReference>
<dbReference type="PANTHER" id="PTHR10210:SF32">
    <property type="entry name" value="RIBOSE-PHOSPHATE PYROPHOSPHOKINASE 2"/>
    <property type="match status" value="1"/>
</dbReference>
<feature type="binding site" evidence="10">
    <location>
        <position position="186"/>
    </location>
    <ligand>
        <name>D-ribose 5-phosphate</name>
        <dbReference type="ChEBI" id="CHEBI:78346"/>
    </ligand>
</feature>
<dbReference type="OrthoDB" id="371997at2157"/>
<comment type="similarity">
    <text evidence="10">Belongs to the ribose-phosphate pyrophosphokinase family. Class III (archaeal) subfamily.</text>
</comment>
<organism evidence="13 14">
    <name type="scientific">Halorubrum saccharovorum DSM 1137</name>
    <dbReference type="NCBI Taxonomy" id="1227484"/>
    <lineage>
        <taxon>Archaea</taxon>
        <taxon>Methanobacteriati</taxon>
        <taxon>Methanobacteriota</taxon>
        <taxon>Stenosarchaea group</taxon>
        <taxon>Halobacteria</taxon>
        <taxon>Halobacteriales</taxon>
        <taxon>Haloferacaceae</taxon>
        <taxon>Halorubrum</taxon>
    </lineage>
</organism>
<keyword evidence="3 10" id="KW-0479">Metal-binding</keyword>
<dbReference type="InterPro" id="IPR000836">
    <property type="entry name" value="PRTase_dom"/>
</dbReference>
<evidence type="ECO:0000259" key="12">
    <source>
        <dbReference type="Pfam" id="PF13793"/>
    </source>
</evidence>
<dbReference type="GO" id="GO:0002189">
    <property type="term" value="C:ribose phosphate diphosphokinase complex"/>
    <property type="evidence" value="ECO:0007669"/>
    <property type="project" value="TreeGrafter"/>
</dbReference>
<comment type="catalytic activity">
    <reaction evidence="9 10">
        <text>D-ribose 5-phosphate + ATP = 5-phospho-alpha-D-ribose 1-diphosphate + AMP + H(+)</text>
        <dbReference type="Rhea" id="RHEA:15609"/>
        <dbReference type="ChEBI" id="CHEBI:15378"/>
        <dbReference type="ChEBI" id="CHEBI:30616"/>
        <dbReference type="ChEBI" id="CHEBI:58017"/>
        <dbReference type="ChEBI" id="CHEBI:78346"/>
        <dbReference type="ChEBI" id="CHEBI:456215"/>
        <dbReference type="EC" id="2.7.6.1"/>
    </reaction>
</comment>
<keyword evidence="14" id="KW-1185">Reference proteome</keyword>
<dbReference type="Gene3D" id="3.40.50.2020">
    <property type="match status" value="2"/>
</dbReference>
<dbReference type="UniPathway" id="UPA00087">
    <property type="reaction ID" value="UER00172"/>
</dbReference>
<evidence type="ECO:0000256" key="3">
    <source>
        <dbReference type="ARBA" id="ARBA00022723"/>
    </source>
</evidence>
<dbReference type="PATRIC" id="fig|1227484.4.peg.912"/>
<protein>
    <recommendedName>
        <fullName evidence="10">Ribose-phosphate pyrophosphokinase</fullName>
        <shortName evidence="10">RPPK</shortName>
        <ecNumber evidence="10">2.7.6.1</ecNumber>
    </recommendedName>
    <alternativeName>
        <fullName evidence="10">5-phospho-D-ribosyl alpha-1-diphosphate synthase</fullName>
    </alternativeName>
    <alternativeName>
        <fullName evidence="10">Phosphoribosyl diphosphate synthase</fullName>
    </alternativeName>
    <alternativeName>
        <fullName evidence="10">Phosphoribosyl pyrophosphate synthase</fullName>
        <shortName evidence="10">P-Rib-PP synthase</shortName>
        <shortName evidence="10">PRPP synthase</shortName>
        <shortName evidence="10">PRPPase</shortName>
    </alternativeName>
</protein>
<dbReference type="SMART" id="SM01400">
    <property type="entry name" value="Pribosyltran_N"/>
    <property type="match status" value="1"/>
</dbReference>
<comment type="pathway">
    <text evidence="10">Metabolic intermediate biosynthesis; 5-phospho-alpha-D-ribose 1-diphosphate biosynthesis; 5-phospho-alpha-D-ribose 1-diphosphate from D-ribose 5-phosphate (route I): step 1/1.</text>
</comment>
<name>M0E5C0_9EURY</name>
<comment type="cofactor">
    <cofactor evidence="10">
        <name>Mg(2+)</name>
        <dbReference type="ChEBI" id="CHEBI:18420"/>
    </cofactor>
    <text evidence="10">Binds 2 Mg(2+) ions per subunit.</text>
</comment>
<dbReference type="Pfam" id="PF00156">
    <property type="entry name" value="Pribosyltran"/>
    <property type="match status" value="1"/>
</dbReference>
<keyword evidence="2 10" id="KW-0808">Transferase</keyword>
<dbReference type="RefSeq" id="WP_004046847.1">
    <property type="nucleotide sequence ID" value="NZ_AOJE01000012.1"/>
</dbReference>
<feature type="binding site" evidence="10">
    <location>
        <begin position="33"/>
        <end position="35"/>
    </location>
    <ligand>
        <name>ATP</name>
        <dbReference type="ChEBI" id="CHEBI:30616"/>
    </ligand>
</feature>
<sequence length="284" mass="29298">MIVPGSSSQLLAAALAEETGRPLATPTYDRFPDGEGLAAAPDFAGDEAVVVAATDSDEAWVELLQLQDAVREAGAERVTTVTPYMGYARQDESFGDGQPVSARAMARAVSTGTDRVVLVNPHESGVADFYDVPAETVDAAGVLADPLPTDLADPLFLAPDEGAVGIAETVRDAYGAGETDYFEKHRDRDTGEVEVSPSDAAVAGRDVVVVDDIVATGSTMSESVAVLNDRGAARVLAACVHPMLAANAVTKLRGAGVDRIVGSDTLERGCSVVSVAPVLADALE</sequence>
<dbReference type="eggNOG" id="arCOG00067">
    <property type="taxonomic scope" value="Archaea"/>
</dbReference>
<dbReference type="STRING" id="1227484.C471_04430"/>
<evidence type="ECO:0000256" key="2">
    <source>
        <dbReference type="ARBA" id="ARBA00022679"/>
    </source>
</evidence>
<dbReference type="CDD" id="cd06223">
    <property type="entry name" value="PRTases_typeI"/>
    <property type="match status" value="1"/>
</dbReference>
<evidence type="ECO:0000256" key="5">
    <source>
        <dbReference type="ARBA" id="ARBA00022741"/>
    </source>
</evidence>
<feature type="binding site" evidence="10">
    <location>
        <position position="160"/>
    </location>
    <ligand>
        <name>Mg(2+)</name>
        <dbReference type="ChEBI" id="CHEBI:18420"/>
        <label>2</label>
    </ligand>
</feature>
<dbReference type="InterPro" id="IPR029099">
    <property type="entry name" value="Pribosyltran_N"/>
</dbReference>
<dbReference type="Pfam" id="PF13793">
    <property type="entry name" value="Pribosyltran_N"/>
    <property type="match status" value="1"/>
</dbReference>
<comment type="subcellular location">
    <subcellularLocation>
        <location evidence="10">Cytoplasm</location>
    </subcellularLocation>
</comment>
<reference evidence="13 14" key="1">
    <citation type="journal article" date="2014" name="PLoS Genet.">
        <title>Phylogenetically driven sequencing of extremely halophilic archaea reveals strategies for static and dynamic osmo-response.</title>
        <authorList>
            <person name="Becker E.A."/>
            <person name="Seitzer P.M."/>
            <person name="Tritt A."/>
            <person name="Larsen D."/>
            <person name="Krusor M."/>
            <person name="Yao A.I."/>
            <person name="Wu D."/>
            <person name="Madern D."/>
            <person name="Eisen J.A."/>
            <person name="Darling A.E."/>
            <person name="Facciotti M.T."/>
        </authorList>
    </citation>
    <scope>NUCLEOTIDE SEQUENCE [LARGE SCALE GENOMIC DNA]</scope>
    <source>
        <strain evidence="13 14">DSM 1137</strain>
    </source>
</reference>
<dbReference type="GO" id="GO:0006164">
    <property type="term" value="P:purine nucleotide biosynthetic process"/>
    <property type="evidence" value="ECO:0007669"/>
    <property type="project" value="TreeGrafter"/>
</dbReference>
<evidence type="ECO:0000256" key="8">
    <source>
        <dbReference type="ARBA" id="ARBA00022842"/>
    </source>
</evidence>
<keyword evidence="7 10" id="KW-0067">ATP-binding</keyword>
<keyword evidence="5 10" id="KW-0547">Nucleotide-binding</keyword>
<feature type="binding site" evidence="10">
    <location>
        <position position="122"/>
    </location>
    <ligand>
        <name>Mg(2+)</name>
        <dbReference type="ChEBI" id="CHEBI:18420"/>
        <label>1</label>
    </ligand>
</feature>
<evidence type="ECO:0000256" key="6">
    <source>
        <dbReference type="ARBA" id="ARBA00022777"/>
    </source>
</evidence>
<proteinExistence type="inferred from homology"/>
<comment type="caution">
    <text evidence="10">Lacks conserved residue(s) required for the propagation of feature annotation.</text>
</comment>
<dbReference type="GO" id="GO:0005737">
    <property type="term" value="C:cytoplasm"/>
    <property type="evidence" value="ECO:0007669"/>
    <property type="project" value="UniProtKB-SubCell"/>
</dbReference>
<feature type="domain" description="Phosphoribosyltransferase" evidence="11">
    <location>
        <begin position="153"/>
        <end position="245"/>
    </location>
</feature>